<dbReference type="SUPFAM" id="SSF48371">
    <property type="entry name" value="ARM repeat"/>
    <property type="match status" value="1"/>
</dbReference>
<dbReference type="EMBL" id="KZ819194">
    <property type="protein sequence ID" value="PWY99852.1"/>
    <property type="molecule type" value="Genomic_DNA"/>
</dbReference>
<dbReference type="InterPro" id="IPR056843">
    <property type="entry name" value="THADA-like_TPR"/>
</dbReference>
<evidence type="ECO:0000313" key="15">
    <source>
        <dbReference type="Proteomes" id="UP000246740"/>
    </source>
</evidence>
<dbReference type="Pfam" id="PF10350">
    <property type="entry name" value="DUF2428"/>
    <property type="match status" value="1"/>
</dbReference>
<feature type="compositionally biased region" description="Polar residues" evidence="8">
    <location>
        <begin position="171"/>
        <end position="187"/>
    </location>
</feature>
<evidence type="ECO:0000256" key="5">
    <source>
        <dbReference type="ARBA" id="ARBA00022676"/>
    </source>
</evidence>
<name>A0A317XPX4_9BASI</name>
<dbReference type="Proteomes" id="UP000246740">
    <property type="component" value="Unassembled WGS sequence"/>
</dbReference>
<dbReference type="InterPro" id="IPR016024">
    <property type="entry name" value="ARM-type_fold"/>
</dbReference>
<evidence type="ECO:0000256" key="3">
    <source>
        <dbReference type="ARBA" id="ARBA00012420"/>
    </source>
</evidence>
<keyword evidence="15" id="KW-1185">Reference proteome</keyword>
<dbReference type="InterPro" id="IPR039507">
    <property type="entry name" value="PIG-A/GPI3"/>
</dbReference>
<dbReference type="SUPFAM" id="SSF53756">
    <property type="entry name" value="UDP-Glycosyltransferase/glycogen phosphorylase"/>
    <property type="match status" value="1"/>
</dbReference>
<keyword evidence="5" id="KW-0328">Glycosyltransferase</keyword>
<evidence type="ECO:0000256" key="8">
    <source>
        <dbReference type="SAM" id="MobiDB-lite"/>
    </source>
</evidence>
<gene>
    <name evidence="14" type="ORF">BCV70DRAFT_200757</name>
</gene>
<dbReference type="Pfam" id="PF25150">
    <property type="entry name" value="TPR_Trm732"/>
    <property type="match status" value="1"/>
</dbReference>
<dbReference type="InterPro" id="IPR001296">
    <property type="entry name" value="Glyco_trans_1"/>
</dbReference>
<protein>
    <recommendedName>
        <fullName evidence="3">phosphatidylinositol N-acetylglucosaminyltransferase</fullName>
        <ecNumber evidence="3">2.4.1.198</ecNumber>
    </recommendedName>
    <alternativeName>
        <fullName evidence="7">GlcNAc-PI synthesis protein</fullName>
    </alternativeName>
</protein>
<dbReference type="UniPathway" id="UPA00196"/>
<dbReference type="CDD" id="cd03796">
    <property type="entry name" value="GT4_PIG-A-like"/>
    <property type="match status" value="1"/>
</dbReference>
<dbReference type="Pfam" id="PF25151">
    <property type="entry name" value="TPR_Trm732_C"/>
    <property type="match status" value="1"/>
</dbReference>
<sequence length="1893" mass="207490">MGKGKGKASGATLDASLLAIEATKPSLPVTPAEFKLLRSFFPDSLSISNPAARSDLRGFYVKLLTRLRASTYALARDMKKIMRIPEAERYPQEKQKLAEQQQALDNSREFLQWIYELIRKTLHPGASYQASITALSFLDLLLESGVDARFGQTQQSSGSSQTASGSQSTTPEQVSRPQGDSSKSLSKNAGMSLAKSKQVFVQEFPFSLNIISPSLVRLLLSCSESRFDDIQSRALTILARFPAPLQGFESPDSASQRILGRAAELLTSTRDFECASASRLVQLYREIYMQQLGHRPKSLLVLVGATNSTVSDPTRECAHPILALIFSLLDFLSHHLRVAEAGNLLEAANNNPLHGTLITLQELFGTIDLHRMGREDRLSYKAAVEDAEKLIDRTWEVTRSVLCNSAPEGSAGGDAEESATDGTTGLDQPTHETARAMRLADDEGKAELMQPQEESNAGPKHQVILSYSWRGMKEASALLGALVAVTLAPPVLSKKEKAAAARAKAEADVNGNDAGQIDEAAPWREVFSLKAIENVGARFNLWLTQVRHRGAFSTIYPAYCNAASAIVGSEASDIKTLPQQWIASFLDAVAQPGSQLSITRRSAGIGYAVLALVSAQPNKFDAMVLGITVNRLISISNDTSLDADSMPVASIHALNILRVLVMDGGLADFMAPYLGTLLELTVSKFKSRYWGLRNVSMMLFSSLCIRIFGSRNTNKDTKESRMSVHEFFATYPNADGFLRRVLEQELQSERKDGGQEEEGGESSVFAILMLFSRLQAPNTWPESHTEQERMHAFSALLRGCLASKVWKIREIGAKALSAFVPLSDAIRQATHILVEVRDGQLKANEQHGRLMAAQRLVKGARDIEGPVAALTEDLAELRSALDSWLARSGRPMQDIPVVQAALLEALQDIVSIERFTSVNAEEWPIASAEWISWAQATINEYETRVQVSQSYLQTPGRPALLGTCGRFLLQQAFPDRNSSAVPRFLKLCNGLLQSSSAEVRMAVLEAMTWDDAEAALPQVAAAAPTEVLPLAHRLHNLVLDESEGIWHRVHAAEVLHLLSQQHDASGRPLLACLTQSVAEGGMDLYAESKKIVDLTRCSFCVPLREALLPYLADLCNLLLHDQSAVADRVASTRILESWADIVAKCADEYQSVQSREAAGQAMRALGSVLFPHQAEGLGANRASLPLFRARVAAIDLLTDDDEDVRIEATAMICETIGRPMATEDGGGSVSFDAATDVAWSWMRDFYSENATSENDADVWTGYVWSHLVPAQAGLDREFAELTPNTVLFIEEKPNQFRDPENRIRRAARFARTTTLSAEASTEILGRAIDNLLRLKNLLDGHARFDASTAHLLATHLILGLHGVIAAGDKKTFRSSAKQQAGLLEATAAAVVIAQRLGIEMPDLDIATNASPLPPSDQGLTSQGPRYSIAMVSDFFYPNVGGVEGHIFFVGERLLALGHKVIVITHAYAPHRVGVRYLSNGLKVYYVPYQVIARQDTLPNFFSLFPTLRSILIREQIEIVHGHQALSSMAHEGILHARTMGLRTVFTDHSLFGFSDTASILTNKLFKLALSDIDRVVCVSHTGKENTVLRANLDPSKVSVIPNAVVADQFLPDPGRASEKLTVVVLSRLMYRKGIDLLIAAIPRICATHPDIHFLIGGDGPKRIELEQMRERHLLQDRVELCGAVRQGNVQAHLTRGSIFLNTSLTEAFGTGIIEAACAGLFVVSTKVGGTPEVLPPSMIRLARPEEDDVVRAMEDAIEYVRAGKHDPIAYHEMVKSMYSWADIAERLEEIYKSTFEAPFPRPTERFHRYYQGGPIAGKIFVIIVAVDLLFLKLLQWLLPDDAIDRSPTFSPPYLSHPRASRSTKGNAATNLAFLIPDEEAAELKQSLSQALKS</sequence>
<feature type="domain" description="Glycosyl transferase family 1" evidence="9">
    <location>
        <begin position="1613"/>
        <end position="1738"/>
    </location>
</feature>
<keyword evidence="4" id="KW-0337">GPI-anchor biosynthesis</keyword>
<feature type="domain" description="tRNA (32-2'-O)-methyltransferase regulator THADA-like TPR repeats region" evidence="12">
    <location>
        <begin position="17"/>
        <end position="152"/>
    </location>
</feature>
<dbReference type="GO" id="GO:0000506">
    <property type="term" value="C:glycosylphosphatidylinositol-N-acetylglucosaminyltransferase (GPI-GnT) complex"/>
    <property type="evidence" value="ECO:0007669"/>
    <property type="project" value="InterPro"/>
</dbReference>
<evidence type="ECO:0000256" key="2">
    <source>
        <dbReference type="ARBA" id="ARBA00004687"/>
    </source>
</evidence>
<dbReference type="Gene3D" id="3.40.50.2000">
    <property type="entry name" value="Glycogen Phosphorylase B"/>
    <property type="match status" value="2"/>
</dbReference>
<dbReference type="InterPro" id="IPR019442">
    <property type="entry name" value="THADA/TRM732_DUF2428"/>
</dbReference>
<evidence type="ECO:0000259" key="10">
    <source>
        <dbReference type="Pfam" id="PF08288"/>
    </source>
</evidence>
<evidence type="ECO:0000256" key="7">
    <source>
        <dbReference type="ARBA" id="ARBA00032160"/>
    </source>
</evidence>
<feature type="region of interest" description="Disordered" evidence="8">
    <location>
        <begin position="152"/>
        <end position="187"/>
    </location>
</feature>
<comment type="pathway">
    <text evidence="2">Glycolipid biosynthesis; glycosylphosphatidylinositol-anchor biosynthesis.</text>
</comment>
<dbReference type="FunFam" id="3.40.50.2000:FF:000093">
    <property type="entry name" value="UDP-GlcNAc:PI a1-6 GlcNAc-transferase"/>
    <property type="match status" value="1"/>
</dbReference>
<dbReference type="PANTHER" id="PTHR45871">
    <property type="entry name" value="N-ACETYLGLUCOSAMINYL-PHOSPHATIDYLINOSITOL BIOSYNTHETIC PROTEIN"/>
    <property type="match status" value="1"/>
</dbReference>
<feature type="domain" description="DUF2428" evidence="11">
    <location>
        <begin position="384"/>
        <end position="690"/>
    </location>
</feature>
<dbReference type="InParanoid" id="A0A317XPX4"/>
<feature type="region of interest" description="Disordered" evidence="8">
    <location>
        <begin position="406"/>
        <end position="430"/>
    </location>
</feature>
<feature type="domain" description="tRNA (32-2'-O)-methyltransferase regulator THADA-like C-terminal TPR repeats region" evidence="13">
    <location>
        <begin position="693"/>
        <end position="856"/>
    </location>
</feature>
<evidence type="ECO:0000259" key="9">
    <source>
        <dbReference type="Pfam" id="PF00534"/>
    </source>
</evidence>
<evidence type="ECO:0000259" key="11">
    <source>
        <dbReference type="Pfam" id="PF10350"/>
    </source>
</evidence>
<dbReference type="InterPro" id="IPR056842">
    <property type="entry name" value="THADA-like_TPR_C"/>
</dbReference>
<dbReference type="InterPro" id="IPR013234">
    <property type="entry name" value="PIGA_GPI_anchor_biosynthesis"/>
</dbReference>
<dbReference type="PANTHER" id="PTHR45871:SF1">
    <property type="entry name" value="PHOSPHATIDYLINOSITOL N-ACETYLGLUCOSAMINYLTRANSFERASE SUBUNIT A"/>
    <property type="match status" value="1"/>
</dbReference>
<evidence type="ECO:0000259" key="13">
    <source>
        <dbReference type="Pfam" id="PF25151"/>
    </source>
</evidence>
<keyword evidence="6" id="KW-0808">Transferase</keyword>
<feature type="domain" description="PIGA GPI anchor biosynthesis" evidence="10">
    <location>
        <begin position="1465"/>
        <end position="1555"/>
    </location>
</feature>
<dbReference type="GO" id="GO:0017176">
    <property type="term" value="F:phosphatidylinositol N-acetylglucosaminyltransferase activity"/>
    <property type="evidence" value="ECO:0007669"/>
    <property type="project" value="UniProtKB-EC"/>
</dbReference>
<evidence type="ECO:0000256" key="1">
    <source>
        <dbReference type="ARBA" id="ARBA00003265"/>
    </source>
</evidence>
<accession>A0A317XPX4</accession>
<evidence type="ECO:0000256" key="4">
    <source>
        <dbReference type="ARBA" id="ARBA00022502"/>
    </source>
</evidence>
<evidence type="ECO:0000259" key="12">
    <source>
        <dbReference type="Pfam" id="PF25150"/>
    </source>
</evidence>
<dbReference type="EC" id="2.4.1.198" evidence="3"/>
<proteinExistence type="predicted"/>
<organism evidence="14 15">
    <name type="scientific">Testicularia cyperi</name>
    <dbReference type="NCBI Taxonomy" id="1882483"/>
    <lineage>
        <taxon>Eukaryota</taxon>
        <taxon>Fungi</taxon>
        <taxon>Dikarya</taxon>
        <taxon>Basidiomycota</taxon>
        <taxon>Ustilaginomycotina</taxon>
        <taxon>Ustilaginomycetes</taxon>
        <taxon>Ustilaginales</taxon>
        <taxon>Anthracoideaceae</taxon>
        <taxon>Testicularia</taxon>
    </lineage>
</organism>
<reference evidence="14 15" key="1">
    <citation type="journal article" date="2018" name="Mol. Biol. Evol.">
        <title>Broad Genomic Sampling Reveals a Smut Pathogenic Ancestry of the Fungal Clade Ustilaginomycotina.</title>
        <authorList>
            <person name="Kijpornyongpan T."/>
            <person name="Mondo S.J."/>
            <person name="Barry K."/>
            <person name="Sandor L."/>
            <person name="Lee J."/>
            <person name="Lipzen A."/>
            <person name="Pangilinan J."/>
            <person name="LaButti K."/>
            <person name="Hainaut M."/>
            <person name="Henrissat B."/>
            <person name="Grigoriev I.V."/>
            <person name="Spatafora J.W."/>
            <person name="Aime M.C."/>
        </authorList>
    </citation>
    <scope>NUCLEOTIDE SEQUENCE [LARGE SCALE GENOMIC DNA]</scope>
    <source>
        <strain evidence="14 15">MCA 3645</strain>
    </source>
</reference>
<dbReference type="GO" id="GO:0006506">
    <property type="term" value="P:GPI anchor biosynthetic process"/>
    <property type="evidence" value="ECO:0007669"/>
    <property type="project" value="UniProtKB-UniPathway"/>
</dbReference>
<comment type="function">
    <text evidence="1">Catalytic subunit in the complex catalyzing the transfer of N-acetylglucosamine from UDP-N-acetylglucosamine to phosphatidylinositol, the first step of GPI biosynthesis.</text>
</comment>
<dbReference type="OrthoDB" id="734129at2759"/>
<evidence type="ECO:0000313" key="14">
    <source>
        <dbReference type="EMBL" id="PWY99852.1"/>
    </source>
</evidence>
<dbReference type="STRING" id="1882483.A0A317XPX4"/>
<dbReference type="Pfam" id="PF08288">
    <property type="entry name" value="PIGA"/>
    <property type="match status" value="1"/>
</dbReference>
<evidence type="ECO:0000256" key="6">
    <source>
        <dbReference type="ARBA" id="ARBA00022679"/>
    </source>
</evidence>
<dbReference type="Pfam" id="PF00534">
    <property type="entry name" value="Glycos_transf_1"/>
    <property type="match status" value="1"/>
</dbReference>
<feature type="compositionally biased region" description="Low complexity" evidence="8">
    <location>
        <begin position="152"/>
        <end position="170"/>
    </location>
</feature>